<dbReference type="HOGENOM" id="CLU_2342888_0_0_9"/>
<proteinExistence type="predicted"/>
<reference evidence="2 3" key="1">
    <citation type="journal article" date="2008" name="J. Bacteriol.">
        <title>The genome of Heliobacterium modesticaldum, a phototrophic representative of the Firmicutes containing the simplest photosynthetic apparatus.</title>
        <authorList>
            <person name="Sattley W.M."/>
            <person name="Madigan M.T."/>
            <person name="Swingley W.D."/>
            <person name="Cheung P.C."/>
            <person name="Clocksin K.M."/>
            <person name="Conrad A.L."/>
            <person name="Dejesa L.C."/>
            <person name="Honchak B.M."/>
            <person name="Jung D.O."/>
            <person name="Karbach L.E."/>
            <person name="Kurdoglu A."/>
            <person name="Lahiri S."/>
            <person name="Mastrian S.D."/>
            <person name="Page L.E."/>
            <person name="Taylor H.L."/>
            <person name="Wang Z.T."/>
            <person name="Raymond J."/>
            <person name="Chen M."/>
            <person name="Blankenship R.E."/>
            <person name="Touchman J.W."/>
        </authorList>
    </citation>
    <scope>NUCLEOTIDE SEQUENCE [LARGE SCALE GENOMIC DNA]</scope>
    <source>
        <strain evidence="3">ATCC 51547 / Ice1</strain>
    </source>
</reference>
<dbReference type="KEGG" id="hmo:HM1_0050"/>
<name>B0TI02_HELMI</name>
<evidence type="ECO:0000313" key="2">
    <source>
        <dbReference type="EMBL" id="ABZ82675.1"/>
    </source>
</evidence>
<protein>
    <submittedName>
        <fullName evidence="2">Uncharacterized protein</fullName>
    </submittedName>
</protein>
<evidence type="ECO:0000313" key="3">
    <source>
        <dbReference type="Proteomes" id="UP000008550"/>
    </source>
</evidence>
<evidence type="ECO:0000256" key="1">
    <source>
        <dbReference type="SAM" id="MobiDB-lite"/>
    </source>
</evidence>
<gene>
    <name evidence="2" type="ORF">HM1_0050</name>
</gene>
<dbReference type="AlphaFoldDB" id="B0TI02"/>
<organism evidence="2 3">
    <name type="scientific">Heliobacterium modesticaldum (strain ATCC 51547 / Ice1)</name>
    <dbReference type="NCBI Taxonomy" id="498761"/>
    <lineage>
        <taxon>Bacteria</taxon>
        <taxon>Bacillati</taxon>
        <taxon>Bacillota</taxon>
        <taxon>Clostridia</taxon>
        <taxon>Eubacteriales</taxon>
        <taxon>Heliobacteriaceae</taxon>
        <taxon>Heliomicrobium</taxon>
    </lineage>
</organism>
<sequence length="97" mass="11353">MSSLYNGKSLTDVIERQKAEDRELYQRRQELQRQADERAAAAREANEKSSFEKILDKQELARQLVDSIQSGNPRNEEYMTQALKQMCDVLDFLLKSR</sequence>
<dbReference type="Proteomes" id="UP000008550">
    <property type="component" value="Chromosome"/>
</dbReference>
<keyword evidence="3" id="KW-1185">Reference proteome</keyword>
<accession>B0TI02</accession>
<dbReference type="EMBL" id="CP000930">
    <property type="protein sequence ID" value="ABZ82675.1"/>
    <property type="molecule type" value="Genomic_DNA"/>
</dbReference>
<dbReference type="STRING" id="498761.HM1_0050"/>
<feature type="region of interest" description="Disordered" evidence="1">
    <location>
        <begin position="29"/>
        <end position="50"/>
    </location>
</feature>
<dbReference type="RefSeq" id="WP_012281224.1">
    <property type="nucleotide sequence ID" value="NC_010337.2"/>
</dbReference>